<dbReference type="Proteomes" id="UP000050301">
    <property type="component" value="Unassembled WGS sequence"/>
</dbReference>
<keyword evidence="4" id="KW-0274">FAD</keyword>
<dbReference type="AlphaFoldDB" id="A0A0N8VL59"/>
<dbReference type="Pfam" id="PF01266">
    <property type="entry name" value="DAO"/>
    <property type="match status" value="1"/>
</dbReference>
<dbReference type="GO" id="GO:0006072">
    <property type="term" value="P:glycerol-3-phosphate metabolic process"/>
    <property type="evidence" value="ECO:0007669"/>
    <property type="project" value="InterPro"/>
</dbReference>
<dbReference type="InterPro" id="IPR000447">
    <property type="entry name" value="G3P_DH_FAD-dep"/>
</dbReference>
<dbReference type="Gene3D" id="3.50.50.60">
    <property type="entry name" value="FAD/NAD(P)-binding domain"/>
    <property type="match status" value="1"/>
</dbReference>
<dbReference type="SUPFAM" id="SSF51905">
    <property type="entry name" value="FAD/NAD(P)-binding domain"/>
    <property type="match status" value="1"/>
</dbReference>
<dbReference type="GeneID" id="84221988"/>
<evidence type="ECO:0000313" key="8">
    <source>
        <dbReference type="Proteomes" id="UP000050301"/>
    </source>
</evidence>
<dbReference type="FunCoup" id="A0A0N8VL59">
    <property type="interactions" value="109"/>
</dbReference>
<dbReference type="InterPro" id="IPR036188">
    <property type="entry name" value="FAD/NAD-bd_sf"/>
</dbReference>
<dbReference type="PANTHER" id="PTHR11985:SF15">
    <property type="entry name" value="GLYCEROL-3-PHOSPHATE DEHYDROGENASE, MITOCHONDRIAL"/>
    <property type="match status" value="1"/>
</dbReference>
<evidence type="ECO:0000256" key="1">
    <source>
        <dbReference type="ARBA" id="ARBA00001974"/>
    </source>
</evidence>
<organism evidence="7 8">
    <name type="scientific">Acidiplasma cupricumulans</name>
    <dbReference type="NCBI Taxonomy" id="312540"/>
    <lineage>
        <taxon>Archaea</taxon>
        <taxon>Methanobacteriati</taxon>
        <taxon>Thermoplasmatota</taxon>
        <taxon>Thermoplasmata</taxon>
        <taxon>Thermoplasmatales</taxon>
        <taxon>Ferroplasmaceae</taxon>
        <taxon>Acidiplasma</taxon>
    </lineage>
</organism>
<comment type="cofactor">
    <cofactor evidence="1">
        <name>FAD</name>
        <dbReference type="ChEBI" id="CHEBI:57692"/>
    </cofactor>
</comment>
<proteinExistence type="inferred from homology"/>
<evidence type="ECO:0000256" key="4">
    <source>
        <dbReference type="ARBA" id="ARBA00022827"/>
    </source>
</evidence>
<dbReference type="InParanoid" id="A0A0N8VL59"/>
<protein>
    <submittedName>
        <fullName evidence="7">Glycerol-3-phosphate dehydrogenase</fullName>
    </submittedName>
</protein>
<dbReference type="RefSeq" id="WP_048102011.1">
    <property type="nucleotide sequence ID" value="NZ_LKBH01000121.1"/>
</dbReference>
<evidence type="ECO:0000256" key="3">
    <source>
        <dbReference type="ARBA" id="ARBA00022630"/>
    </source>
</evidence>
<dbReference type="PRINTS" id="PR01001">
    <property type="entry name" value="FADG3PDH"/>
</dbReference>
<evidence type="ECO:0000256" key="5">
    <source>
        <dbReference type="ARBA" id="ARBA00023002"/>
    </source>
</evidence>
<comment type="caution">
    <text evidence="7">The sequence shown here is derived from an EMBL/GenBank/DDBJ whole genome shotgun (WGS) entry which is preliminary data.</text>
</comment>
<evidence type="ECO:0000313" key="7">
    <source>
        <dbReference type="EMBL" id="KQB35612.1"/>
    </source>
</evidence>
<dbReference type="GO" id="GO:0004368">
    <property type="term" value="F:glycerol-3-phosphate dehydrogenase (quinone) activity"/>
    <property type="evidence" value="ECO:0007669"/>
    <property type="project" value="InterPro"/>
</dbReference>
<dbReference type="Gene3D" id="3.30.9.10">
    <property type="entry name" value="D-Amino Acid Oxidase, subunit A, domain 2"/>
    <property type="match status" value="1"/>
</dbReference>
<dbReference type="InterPro" id="IPR006076">
    <property type="entry name" value="FAD-dep_OxRdtase"/>
</dbReference>
<comment type="similarity">
    <text evidence="2">Belongs to the FAD-dependent glycerol-3-phosphate dehydrogenase family.</text>
</comment>
<evidence type="ECO:0000256" key="2">
    <source>
        <dbReference type="ARBA" id="ARBA00007330"/>
    </source>
</evidence>
<evidence type="ECO:0000259" key="6">
    <source>
        <dbReference type="Pfam" id="PF01266"/>
    </source>
</evidence>
<name>A0A0N8VL59_9ARCH</name>
<gene>
    <name evidence="7" type="ORF">AOG55_06265</name>
</gene>
<keyword evidence="8" id="KW-1185">Reference proteome</keyword>
<keyword evidence="3" id="KW-0285">Flavoprotein</keyword>
<dbReference type="PANTHER" id="PTHR11985">
    <property type="entry name" value="GLYCEROL-3-PHOSPHATE DEHYDROGENASE"/>
    <property type="match status" value="1"/>
</dbReference>
<keyword evidence="5" id="KW-0560">Oxidoreductase</keyword>
<reference evidence="7 8" key="1">
    <citation type="submission" date="2015-09" db="EMBL/GenBank/DDBJ databases">
        <title>Heavy metals and arsenic resistance mechanisms in polyextremophilic archaea of the family Ferroplasmaceae.</title>
        <authorList>
            <person name="Bulaev A.G."/>
            <person name="Kanygina A.V."/>
        </authorList>
    </citation>
    <scope>NUCLEOTIDE SEQUENCE [LARGE SCALE GENOMIC DNA]</scope>
    <source>
        <strain evidence="7 8">BH2</strain>
    </source>
</reference>
<feature type="domain" description="FAD dependent oxidoreductase" evidence="6">
    <location>
        <begin position="4"/>
        <end position="331"/>
    </location>
</feature>
<dbReference type="EMBL" id="LKBH01000121">
    <property type="protein sequence ID" value="KQB35612.1"/>
    <property type="molecule type" value="Genomic_DNA"/>
</dbReference>
<sequence>MEKIGIIGGGITGIFSALNLSMNGYKVTVFERNSLLAGTSGRFHGMLHSGARYSVNDPNSARECMEENKLLSKTASRFIKDTGGYYISLGEVESNYGDMLIKSNEKNGIDSEELPPEEFLKMEAYVNPKIERVIRVPDKIISAHNFSAAVALEAIMAGTKFNTGCNVVGGSVSKNNVISLKYSYNGNIQTEKFDFIINTSGPWSGNVAQNLGIKNFEVMPTLGYMAVYDRPFVGSIINRMRPPSDGDIILPYGSGTVAGTLAIISDDPDSNDVDDEDLDIMLSEVSKMVPSLEKKRYKKLYYSMRPLVKDDNSRGTRDFSIIDNFDNMISIIGGKFTTTRLMASELSNRISEIFGSHNYDTSKINFNDTFERYMESNMGGLDKEFINYINSYRDGMDFEYADYILSAYLLNEGIKRGNKNEI</sequence>
<accession>A0A0N8VL59</accession>